<comment type="caution">
    <text evidence="4">The sequence shown here is derived from an EMBL/GenBank/DDBJ whole genome shotgun (WGS) entry which is preliminary data.</text>
</comment>
<name>A0A0F0GHP2_LENAE</name>
<accession>A0A0F0GHP2</accession>
<dbReference type="InterPro" id="IPR027414">
    <property type="entry name" value="GH95_N_dom"/>
</dbReference>
<dbReference type="PROSITE" id="PS51318">
    <property type="entry name" value="TAT"/>
    <property type="match status" value="1"/>
</dbReference>
<evidence type="ECO:0000256" key="1">
    <source>
        <dbReference type="SAM" id="MobiDB-lite"/>
    </source>
</evidence>
<evidence type="ECO:0000256" key="2">
    <source>
        <dbReference type="SAM" id="SignalP"/>
    </source>
</evidence>
<dbReference type="AlphaFoldDB" id="A0A0F0GHP2"/>
<dbReference type="PANTHER" id="PTHR31084">
    <property type="entry name" value="ALPHA-L-FUCOSIDASE 2"/>
    <property type="match status" value="1"/>
</dbReference>
<feature type="chain" id="PRO_5002441041" evidence="2">
    <location>
        <begin position="30"/>
        <end position="175"/>
    </location>
</feature>
<dbReference type="Pfam" id="PF14498">
    <property type="entry name" value="Glyco_hyd_65N_2"/>
    <property type="match status" value="1"/>
</dbReference>
<reference evidence="4 5" key="1">
    <citation type="submission" date="2015-02" db="EMBL/GenBank/DDBJ databases">
        <authorList>
            <person name="Ju K.-S."/>
            <person name="Doroghazi J.R."/>
            <person name="Metcalf W."/>
        </authorList>
    </citation>
    <scope>NUCLEOTIDE SEQUENCE [LARGE SCALE GENOMIC DNA]</scope>
    <source>
        <strain evidence="4 5">NRRL B-16140</strain>
    </source>
</reference>
<gene>
    <name evidence="4" type="ORF">UK23_34760</name>
</gene>
<organism evidence="4 5">
    <name type="scientific">Lentzea aerocolonigenes</name>
    <name type="common">Lechevalieria aerocolonigenes</name>
    <name type="synonym">Saccharothrix aerocolonigenes</name>
    <dbReference type="NCBI Taxonomy" id="68170"/>
    <lineage>
        <taxon>Bacteria</taxon>
        <taxon>Bacillati</taxon>
        <taxon>Actinomycetota</taxon>
        <taxon>Actinomycetes</taxon>
        <taxon>Pseudonocardiales</taxon>
        <taxon>Pseudonocardiaceae</taxon>
        <taxon>Lentzea</taxon>
    </lineage>
</organism>
<dbReference type="RefSeq" id="WP_045315986.1">
    <property type="nucleotide sequence ID" value="NZ_JYJG01000313.1"/>
</dbReference>
<evidence type="ECO:0000259" key="3">
    <source>
        <dbReference type="Pfam" id="PF14498"/>
    </source>
</evidence>
<evidence type="ECO:0000313" key="4">
    <source>
        <dbReference type="EMBL" id="KJK43039.1"/>
    </source>
</evidence>
<dbReference type="EMBL" id="JYJG01000313">
    <property type="protein sequence ID" value="KJK43039.1"/>
    <property type="molecule type" value="Genomic_DNA"/>
</dbReference>
<dbReference type="PANTHER" id="PTHR31084:SF0">
    <property type="entry name" value="ALPHA-L-FUCOSIDASE 2"/>
    <property type="match status" value="1"/>
</dbReference>
<protein>
    <submittedName>
        <fullName evidence="4">Lectin</fullName>
    </submittedName>
</protein>
<feature type="non-terminal residue" evidence="4">
    <location>
        <position position="175"/>
    </location>
</feature>
<keyword evidence="5" id="KW-1185">Reference proteome</keyword>
<sequence length="175" mass="18771">MTPFTRRRFLAATALTAGAAALPGGTAKAAGPDRGIHDTSPASSWKDGFLTGNGEYGAVLHGAPAAEKVIFNYHRLVLPNGTRSVTPPVLSGRLNAVRDKALAGDYAGANKDFAAGWSLRWTQTYHPAYELGIATQSPTVSNYRRATDFRTGEVTTTWTNDGTWTRRAFVSRADK</sequence>
<feature type="signal peptide" evidence="2">
    <location>
        <begin position="1"/>
        <end position="29"/>
    </location>
</feature>
<dbReference type="InterPro" id="IPR006311">
    <property type="entry name" value="TAT_signal"/>
</dbReference>
<proteinExistence type="predicted"/>
<feature type="region of interest" description="Disordered" evidence="1">
    <location>
        <begin position="23"/>
        <end position="42"/>
    </location>
</feature>
<dbReference type="Proteomes" id="UP000033393">
    <property type="component" value="Unassembled WGS sequence"/>
</dbReference>
<feature type="domain" description="Glycosyl hydrolase family 95 N-terminal" evidence="3">
    <location>
        <begin position="39"/>
        <end position="174"/>
    </location>
</feature>
<dbReference type="Gene3D" id="2.70.98.50">
    <property type="entry name" value="putative glycoside hydrolase family protein from bacillus halodurans"/>
    <property type="match status" value="1"/>
</dbReference>
<dbReference type="GO" id="GO:0004560">
    <property type="term" value="F:alpha-L-fucosidase activity"/>
    <property type="evidence" value="ECO:0007669"/>
    <property type="project" value="TreeGrafter"/>
</dbReference>
<evidence type="ECO:0000313" key="5">
    <source>
        <dbReference type="Proteomes" id="UP000033393"/>
    </source>
</evidence>
<keyword evidence="2" id="KW-0732">Signal</keyword>